<dbReference type="PIRSF" id="PIRSF000267">
    <property type="entry name" value="Cyt_oxidse_sub2"/>
    <property type="match status" value="1"/>
</dbReference>
<dbReference type="RefSeq" id="WP_168722596.1">
    <property type="nucleotide sequence ID" value="NZ_JAAXPN010000010.1"/>
</dbReference>
<reference evidence="13 14" key="1">
    <citation type="submission" date="2020-04" db="EMBL/GenBank/DDBJ databases">
        <title>MicrobeNet Type strains.</title>
        <authorList>
            <person name="Nicholson A.C."/>
        </authorList>
    </citation>
    <scope>NUCLEOTIDE SEQUENCE [LARGE SCALE GENOMIC DNA]</scope>
    <source>
        <strain evidence="13 14">CCUG 61472</strain>
    </source>
</reference>
<keyword evidence="5" id="KW-0349">Heme</keyword>
<evidence type="ECO:0000256" key="12">
    <source>
        <dbReference type="SAM" id="Phobius"/>
    </source>
</evidence>
<evidence type="ECO:0000256" key="10">
    <source>
        <dbReference type="ARBA" id="ARBA00023004"/>
    </source>
</evidence>
<evidence type="ECO:0000256" key="5">
    <source>
        <dbReference type="ARBA" id="ARBA00022617"/>
    </source>
</evidence>
<evidence type="ECO:0000256" key="7">
    <source>
        <dbReference type="ARBA" id="ARBA00022723"/>
    </source>
</evidence>
<feature type="transmembrane region" description="Helical" evidence="12">
    <location>
        <begin position="83"/>
        <end position="103"/>
    </location>
</feature>
<gene>
    <name evidence="13" type="primary">cydB</name>
    <name evidence="13" type="ORF">HF964_08355</name>
</gene>
<keyword evidence="7" id="KW-0479">Metal-binding</keyword>
<keyword evidence="6 12" id="KW-0812">Transmembrane</keyword>
<dbReference type="GO" id="GO:0009055">
    <property type="term" value="F:electron transfer activity"/>
    <property type="evidence" value="ECO:0007669"/>
    <property type="project" value="TreeGrafter"/>
</dbReference>
<dbReference type="PANTHER" id="PTHR43141">
    <property type="entry name" value="CYTOCHROME BD2 SUBUNIT II"/>
    <property type="match status" value="1"/>
</dbReference>
<dbReference type="InterPro" id="IPR003317">
    <property type="entry name" value="Cyt-d_oxidase_su2"/>
</dbReference>
<evidence type="ECO:0000256" key="11">
    <source>
        <dbReference type="ARBA" id="ARBA00023136"/>
    </source>
</evidence>
<sequence length="338" mass="37549">MSTLQILWFVLIGILFAGFFFLEGFDFGVGMAVKTLAKDAHERDALIGSIGPNWDANEVWLITAGGAMFAAMPIWYASLFSGFYIPLFLILIALIFRGVSFEFRAMAKFNKAKNIWEWATAIGSFFAPFLFGMIFTALVKGMPVDANFNIRGHFFDFVNLFTIVGGVALVLMSYIHGLNFIRLKTHGDIRYRAAKVAKVLYPVLLAGEVVFAILLFIYTDFFQNKPMLTIILLAVIVLATVVSYVATLKDKEILSFIATGINLVGLVTLLFVGLFPRVIVGNNSAHSLLIKDASSSPYTLTIMTWIVVSILPIVLAYQIWSYYVFRKRITVGQAGSAH</sequence>
<feature type="transmembrane region" description="Helical" evidence="12">
    <location>
        <begin position="157"/>
        <end position="178"/>
    </location>
</feature>
<keyword evidence="9 12" id="KW-1133">Transmembrane helix</keyword>
<dbReference type="EMBL" id="JAAXPN010000010">
    <property type="protein sequence ID" value="NKZ24801.1"/>
    <property type="molecule type" value="Genomic_DNA"/>
</dbReference>
<evidence type="ECO:0000256" key="1">
    <source>
        <dbReference type="ARBA" id="ARBA00004651"/>
    </source>
</evidence>
<evidence type="ECO:0000256" key="4">
    <source>
        <dbReference type="ARBA" id="ARBA00022475"/>
    </source>
</evidence>
<feature type="transmembrane region" description="Helical" evidence="12">
    <location>
        <begin position="199"/>
        <end position="221"/>
    </location>
</feature>
<keyword evidence="3" id="KW-0813">Transport</keyword>
<keyword evidence="14" id="KW-1185">Reference proteome</keyword>
<evidence type="ECO:0000313" key="14">
    <source>
        <dbReference type="Proteomes" id="UP000549765"/>
    </source>
</evidence>
<dbReference type="NCBIfam" id="TIGR00203">
    <property type="entry name" value="cydB"/>
    <property type="match status" value="1"/>
</dbReference>
<organism evidence="13 14">
    <name type="scientific">Periweissella fabalis</name>
    <dbReference type="NCBI Taxonomy" id="1070421"/>
    <lineage>
        <taxon>Bacteria</taxon>
        <taxon>Bacillati</taxon>
        <taxon>Bacillota</taxon>
        <taxon>Bacilli</taxon>
        <taxon>Lactobacillales</taxon>
        <taxon>Lactobacillaceae</taxon>
        <taxon>Periweissella</taxon>
    </lineage>
</organism>
<evidence type="ECO:0000256" key="6">
    <source>
        <dbReference type="ARBA" id="ARBA00022692"/>
    </source>
</evidence>
<dbReference type="GO" id="GO:0016682">
    <property type="term" value="F:oxidoreductase activity, acting on diphenols and related substances as donors, oxygen as acceptor"/>
    <property type="evidence" value="ECO:0007669"/>
    <property type="project" value="TreeGrafter"/>
</dbReference>
<keyword evidence="10" id="KW-0408">Iron</keyword>
<evidence type="ECO:0000313" key="13">
    <source>
        <dbReference type="EMBL" id="NKZ24801.1"/>
    </source>
</evidence>
<name>A0A7X6S410_9LACO</name>
<dbReference type="PANTHER" id="PTHR43141:SF5">
    <property type="entry name" value="CYTOCHROME BD-I UBIQUINOL OXIDASE SUBUNIT 2"/>
    <property type="match status" value="1"/>
</dbReference>
<dbReference type="GO" id="GO:0019646">
    <property type="term" value="P:aerobic electron transport chain"/>
    <property type="evidence" value="ECO:0007669"/>
    <property type="project" value="TreeGrafter"/>
</dbReference>
<dbReference type="GO" id="GO:0070069">
    <property type="term" value="C:cytochrome complex"/>
    <property type="evidence" value="ECO:0007669"/>
    <property type="project" value="TreeGrafter"/>
</dbReference>
<feature type="transmembrane region" description="Helical" evidence="12">
    <location>
        <begin position="253"/>
        <end position="278"/>
    </location>
</feature>
<evidence type="ECO:0000256" key="9">
    <source>
        <dbReference type="ARBA" id="ARBA00022989"/>
    </source>
</evidence>
<dbReference type="Proteomes" id="UP000549765">
    <property type="component" value="Unassembled WGS sequence"/>
</dbReference>
<feature type="transmembrane region" description="Helical" evidence="12">
    <location>
        <begin position="6"/>
        <end position="25"/>
    </location>
</feature>
<comment type="subcellular location">
    <subcellularLocation>
        <location evidence="1">Cell membrane</location>
        <topology evidence="1">Multi-pass membrane protein</topology>
    </subcellularLocation>
</comment>
<feature type="transmembrane region" description="Helical" evidence="12">
    <location>
        <begin position="298"/>
        <end position="320"/>
    </location>
</feature>
<evidence type="ECO:0000256" key="2">
    <source>
        <dbReference type="ARBA" id="ARBA00007543"/>
    </source>
</evidence>
<comment type="similarity">
    <text evidence="2">Belongs to the cytochrome ubiquinol oxidase subunit 2 family.</text>
</comment>
<keyword evidence="11 12" id="KW-0472">Membrane</keyword>
<dbReference type="AlphaFoldDB" id="A0A7X6S410"/>
<comment type="caution">
    <text evidence="13">The sequence shown here is derived from an EMBL/GenBank/DDBJ whole genome shotgun (WGS) entry which is preliminary data.</text>
</comment>
<protein>
    <submittedName>
        <fullName evidence="13">Cytochrome d ubiquinol oxidase subunit II</fullName>
    </submittedName>
</protein>
<feature type="transmembrane region" description="Helical" evidence="12">
    <location>
        <begin position="227"/>
        <end position="246"/>
    </location>
</feature>
<accession>A0A7X6S410</accession>
<evidence type="ECO:0000256" key="3">
    <source>
        <dbReference type="ARBA" id="ARBA00022448"/>
    </source>
</evidence>
<dbReference type="GO" id="GO:0046872">
    <property type="term" value="F:metal ion binding"/>
    <property type="evidence" value="ECO:0007669"/>
    <property type="project" value="UniProtKB-KW"/>
</dbReference>
<dbReference type="Pfam" id="PF02322">
    <property type="entry name" value="Cyt_bd_oxida_II"/>
    <property type="match status" value="1"/>
</dbReference>
<dbReference type="GO" id="GO:0005886">
    <property type="term" value="C:plasma membrane"/>
    <property type="evidence" value="ECO:0007669"/>
    <property type="project" value="UniProtKB-SubCell"/>
</dbReference>
<keyword evidence="4" id="KW-1003">Cell membrane</keyword>
<keyword evidence="8" id="KW-0249">Electron transport</keyword>
<feature type="transmembrane region" description="Helical" evidence="12">
    <location>
        <begin position="115"/>
        <end position="137"/>
    </location>
</feature>
<evidence type="ECO:0000256" key="8">
    <source>
        <dbReference type="ARBA" id="ARBA00022982"/>
    </source>
</evidence>
<proteinExistence type="inferred from homology"/>